<dbReference type="PANTHER" id="PTHR46638">
    <property type="entry name" value="CORRINOID ADENOSYLTRANSFERASE"/>
    <property type="match status" value="1"/>
</dbReference>
<dbReference type="EC" id="2.5.1.17" evidence="1"/>
<dbReference type="SUPFAM" id="SSF52540">
    <property type="entry name" value="P-loop containing nucleoside triphosphate hydrolases"/>
    <property type="match status" value="1"/>
</dbReference>
<dbReference type="NCBIfam" id="TIGR00708">
    <property type="entry name" value="cobA"/>
    <property type="match status" value="1"/>
</dbReference>
<dbReference type="InterPro" id="IPR027417">
    <property type="entry name" value="P-loop_NTPase"/>
</dbReference>
<accession>R1CSC7</accession>
<organism evidence="1 2">
    <name type="scientific">Caldisalinibacter kiritimatiensis</name>
    <dbReference type="NCBI Taxonomy" id="1304284"/>
    <lineage>
        <taxon>Bacteria</taxon>
        <taxon>Bacillati</taxon>
        <taxon>Bacillota</taxon>
        <taxon>Tissierellia</taxon>
        <taxon>Tissierellales</taxon>
        <taxon>Thermohalobacteraceae</taxon>
        <taxon>Caldisalinibacter</taxon>
    </lineage>
</organism>
<dbReference type="STRING" id="1304284.L21TH_0359"/>
<keyword evidence="1" id="KW-0808">Transferase</keyword>
<dbReference type="NCBIfam" id="NF004637">
    <property type="entry name" value="PRK05986.1"/>
    <property type="match status" value="1"/>
</dbReference>
<dbReference type="PATRIC" id="fig|1304284.3.peg.354"/>
<evidence type="ECO:0000313" key="1">
    <source>
        <dbReference type="EMBL" id="EOD01556.1"/>
    </source>
</evidence>
<evidence type="ECO:0000313" key="2">
    <source>
        <dbReference type="Proteomes" id="UP000013378"/>
    </source>
</evidence>
<dbReference type="CDD" id="cd00561">
    <property type="entry name" value="CobA_ACA"/>
    <property type="match status" value="1"/>
</dbReference>
<dbReference type="Pfam" id="PF02572">
    <property type="entry name" value="CobA_CobO_BtuR"/>
    <property type="match status" value="1"/>
</dbReference>
<dbReference type="PIRSF" id="PIRSF015617">
    <property type="entry name" value="Adensltrnsf_CobA"/>
    <property type="match status" value="1"/>
</dbReference>
<dbReference type="GO" id="GO:0009236">
    <property type="term" value="P:cobalamin biosynthetic process"/>
    <property type="evidence" value="ECO:0007669"/>
    <property type="project" value="InterPro"/>
</dbReference>
<comment type="caution">
    <text evidence="1">The sequence shown here is derived from an EMBL/GenBank/DDBJ whole genome shotgun (WGS) entry which is preliminary data.</text>
</comment>
<keyword evidence="2" id="KW-1185">Reference proteome</keyword>
<dbReference type="GO" id="GO:0008817">
    <property type="term" value="F:corrinoid adenosyltransferase activity"/>
    <property type="evidence" value="ECO:0007669"/>
    <property type="project" value="UniProtKB-EC"/>
</dbReference>
<dbReference type="AlphaFoldDB" id="R1CSC7"/>
<sequence>MKKGYIHVYTGNGKGKTTAALGLSVRAVCAGKKVYFAQFVKGMKYSEIEAMNYLPSFEIHQFGRNCFIYNDPTQEDIDAAQNGLKTCQKILKEGQYDIVVLDEINIAMYYNLFEIEEVLDMIRNRAEHVEVIITGRYAPDEIIEEADLVTEMKEIKHYYQHGVLAREGIEK</sequence>
<dbReference type="GO" id="GO:0005524">
    <property type="term" value="F:ATP binding"/>
    <property type="evidence" value="ECO:0007669"/>
    <property type="project" value="InterPro"/>
</dbReference>
<proteinExistence type="predicted"/>
<gene>
    <name evidence="1" type="ORF">L21TH_0359</name>
</gene>
<dbReference type="PANTHER" id="PTHR46638:SF1">
    <property type="entry name" value="CORRINOID ADENOSYLTRANSFERASE"/>
    <property type="match status" value="1"/>
</dbReference>
<dbReference type="Proteomes" id="UP000013378">
    <property type="component" value="Unassembled WGS sequence"/>
</dbReference>
<name>R1CSC7_9FIRM</name>
<dbReference type="OrthoDB" id="9810309at2"/>
<dbReference type="EMBL" id="ARZA01000048">
    <property type="protein sequence ID" value="EOD01556.1"/>
    <property type="molecule type" value="Genomic_DNA"/>
</dbReference>
<dbReference type="InterPro" id="IPR003724">
    <property type="entry name" value="CblAdoTrfase_CobA"/>
</dbReference>
<dbReference type="Gene3D" id="3.40.50.300">
    <property type="entry name" value="P-loop containing nucleotide triphosphate hydrolases"/>
    <property type="match status" value="1"/>
</dbReference>
<protein>
    <submittedName>
        <fullName evidence="1">Cob(I)alamin adenosyltransferase</fullName>
        <ecNumber evidence="1">2.5.1.17</ecNumber>
    </submittedName>
</protein>
<reference evidence="1 2" key="1">
    <citation type="journal article" date="2015" name="Geomicrobiol. J.">
        <title>Caldisalinibacter kiritimatiensis gen. nov., sp. nov., a moderately thermohalophilic thiosulfate-reducing bacterium from a hypersaline microbial mat.</title>
        <authorList>
            <person name="Ben Hania W."/>
            <person name="Joseph M."/>
            <person name="Fiebig A."/>
            <person name="Bunk B."/>
            <person name="Klenk H.-P."/>
            <person name="Fardeau M.-L."/>
            <person name="Spring S."/>
        </authorList>
    </citation>
    <scope>NUCLEOTIDE SEQUENCE [LARGE SCALE GENOMIC DNA]</scope>
    <source>
        <strain evidence="1 2">L21-TH-D2</strain>
    </source>
</reference>
<dbReference type="eggNOG" id="COG2109">
    <property type="taxonomic scope" value="Bacteria"/>
</dbReference>